<evidence type="ECO:0000313" key="5">
    <source>
        <dbReference type="Proteomes" id="UP001206128"/>
    </source>
</evidence>
<dbReference type="InterPro" id="IPR051917">
    <property type="entry name" value="Transposase-Integrase"/>
</dbReference>
<dbReference type="Gene3D" id="1.10.10.10">
    <property type="entry name" value="Winged helix-like DNA-binding domain superfamily/Winged helix DNA-binding domain"/>
    <property type="match status" value="1"/>
</dbReference>
<dbReference type="RefSeq" id="WP_253777776.1">
    <property type="nucleotide sequence ID" value="NZ_JAMTCK010000017.1"/>
</dbReference>
<evidence type="ECO:0000313" key="4">
    <source>
        <dbReference type="EMBL" id="MCP2169203.1"/>
    </source>
</evidence>
<dbReference type="InterPro" id="IPR036390">
    <property type="entry name" value="WH_DNA-bd_sf"/>
</dbReference>
<dbReference type="SUPFAM" id="SSF46785">
    <property type="entry name" value="Winged helix' DNA-binding domain"/>
    <property type="match status" value="1"/>
</dbReference>
<dbReference type="PANTHER" id="PTHR10948:SF23">
    <property type="entry name" value="TRANSPOSASE INSI FOR INSERTION SEQUENCE ELEMENT IS30A-RELATED"/>
    <property type="match status" value="1"/>
</dbReference>
<feature type="region of interest" description="Disordered" evidence="1">
    <location>
        <begin position="41"/>
        <end position="85"/>
    </location>
</feature>
<dbReference type="GO" id="GO:0004803">
    <property type="term" value="F:transposase activity"/>
    <property type="evidence" value="ECO:0007669"/>
    <property type="project" value="TreeGrafter"/>
</dbReference>
<feature type="compositionally biased region" description="Low complexity" evidence="1">
    <location>
        <begin position="69"/>
        <end position="79"/>
    </location>
</feature>
<reference evidence="4" key="1">
    <citation type="submission" date="2022-06" db="EMBL/GenBank/DDBJ databases">
        <title>Genomic Encyclopedia of Archaeal and Bacterial Type Strains, Phase II (KMG-II): from individual species to whole genera.</title>
        <authorList>
            <person name="Goeker M."/>
        </authorList>
    </citation>
    <scope>NUCLEOTIDE SEQUENCE</scope>
    <source>
        <strain evidence="4">DSM 43935</strain>
    </source>
</reference>
<dbReference type="GO" id="GO:0003700">
    <property type="term" value="F:DNA-binding transcription factor activity"/>
    <property type="evidence" value="ECO:0007669"/>
    <property type="project" value="InterPro"/>
</dbReference>
<dbReference type="InterPro" id="IPR000835">
    <property type="entry name" value="HTH_MarR-typ"/>
</dbReference>
<feature type="domain" description="Transposase IS30-like HTH" evidence="3">
    <location>
        <begin position="5"/>
        <end position="45"/>
    </location>
</feature>
<feature type="compositionally biased region" description="Basic residues" evidence="1">
    <location>
        <begin position="59"/>
        <end position="68"/>
    </location>
</feature>
<sequence length="246" mass="26850">MPGDRLTLSDRRQIAAGLRDGLTYAAIGRRIERPTSTVTREVMRNGGPRGYDAEQAHRASTRPVRRRGSTSSTSTPGRRAPGRHDPRIMAEVNAQSTELMVQAGLPHMMARVLAALFTTDSGRLTSAELVGRLHVSPASVSKAVGYLESQELIRRERDPRSRAESYVIDDDVLFQSIMASARNQARIADACRTAAERLGATTPAGARLTNLSQFLLHVVDDLVRSAQHWHQVYSTTSAAGDRHTAG</sequence>
<dbReference type="AlphaFoldDB" id="A0AAE3GKD2"/>
<feature type="domain" description="HTH marR-type" evidence="2">
    <location>
        <begin position="104"/>
        <end position="161"/>
    </location>
</feature>
<protein>
    <submittedName>
        <fullName evidence="4">MarR family protein</fullName>
    </submittedName>
</protein>
<dbReference type="PANTHER" id="PTHR10948">
    <property type="entry name" value="TRANSPOSASE"/>
    <property type="match status" value="1"/>
</dbReference>
<dbReference type="GO" id="GO:0032196">
    <property type="term" value="P:transposition"/>
    <property type="evidence" value="ECO:0007669"/>
    <property type="project" value="TreeGrafter"/>
</dbReference>
<evidence type="ECO:0000259" key="3">
    <source>
        <dbReference type="Pfam" id="PF13936"/>
    </source>
</evidence>
<dbReference type="EMBL" id="JAMTCK010000017">
    <property type="protein sequence ID" value="MCP2169203.1"/>
    <property type="molecule type" value="Genomic_DNA"/>
</dbReference>
<gene>
    <name evidence="4" type="ORF">LX83_006087</name>
</gene>
<dbReference type="Pfam" id="PF13936">
    <property type="entry name" value="HTH_38"/>
    <property type="match status" value="1"/>
</dbReference>
<comment type="caution">
    <text evidence="4">The sequence shown here is derived from an EMBL/GenBank/DDBJ whole genome shotgun (WGS) entry which is preliminary data.</text>
</comment>
<name>A0AAE3GKD2_9PSEU</name>
<dbReference type="GO" id="GO:0005829">
    <property type="term" value="C:cytosol"/>
    <property type="evidence" value="ECO:0007669"/>
    <property type="project" value="TreeGrafter"/>
</dbReference>
<evidence type="ECO:0000259" key="2">
    <source>
        <dbReference type="Pfam" id="PF12802"/>
    </source>
</evidence>
<dbReference type="Proteomes" id="UP001206128">
    <property type="component" value="Unassembled WGS sequence"/>
</dbReference>
<organism evidence="4 5">
    <name type="scientific">Goodfellowiella coeruleoviolacea</name>
    <dbReference type="NCBI Taxonomy" id="334858"/>
    <lineage>
        <taxon>Bacteria</taxon>
        <taxon>Bacillati</taxon>
        <taxon>Actinomycetota</taxon>
        <taxon>Actinomycetes</taxon>
        <taxon>Pseudonocardiales</taxon>
        <taxon>Pseudonocardiaceae</taxon>
        <taxon>Goodfellowiella</taxon>
    </lineage>
</organism>
<proteinExistence type="predicted"/>
<evidence type="ECO:0000256" key="1">
    <source>
        <dbReference type="SAM" id="MobiDB-lite"/>
    </source>
</evidence>
<dbReference type="Pfam" id="PF12802">
    <property type="entry name" value="MarR_2"/>
    <property type="match status" value="1"/>
</dbReference>
<dbReference type="InterPro" id="IPR025246">
    <property type="entry name" value="IS30-like_HTH"/>
</dbReference>
<dbReference type="InterPro" id="IPR036388">
    <property type="entry name" value="WH-like_DNA-bd_sf"/>
</dbReference>
<accession>A0AAE3GKD2</accession>
<keyword evidence="5" id="KW-1185">Reference proteome</keyword>